<dbReference type="GO" id="GO:0006508">
    <property type="term" value="P:proteolysis"/>
    <property type="evidence" value="ECO:0007669"/>
    <property type="project" value="InterPro"/>
</dbReference>
<feature type="domain" description="Peptidase S9 prolyl oligopeptidase catalytic" evidence="3">
    <location>
        <begin position="449"/>
        <end position="657"/>
    </location>
</feature>
<evidence type="ECO:0000313" key="5">
    <source>
        <dbReference type="Proteomes" id="UP000247792"/>
    </source>
</evidence>
<proteinExistence type="predicted"/>
<accession>A0A318J8Z7</accession>
<dbReference type="InterPro" id="IPR001375">
    <property type="entry name" value="Peptidase_S9_cat"/>
</dbReference>
<evidence type="ECO:0000259" key="3">
    <source>
        <dbReference type="Pfam" id="PF00326"/>
    </source>
</evidence>
<dbReference type="RefSeq" id="WP_245936968.1">
    <property type="nucleotide sequence ID" value="NZ_QJKB01000004.1"/>
</dbReference>
<feature type="chain" id="PRO_5016266654" evidence="2">
    <location>
        <begin position="29"/>
        <end position="660"/>
    </location>
</feature>
<dbReference type="PANTHER" id="PTHR42776:SF27">
    <property type="entry name" value="DIPEPTIDYL PEPTIDASE FAMILY MEMBER 6"/>
    <property type="match status" value="1"/>
</dbReference>
<dbReference type="SUPFAM" id="SSF53474">
    <property type="entry name" value="alpha/beta-Hydrolases"/>
    <property type="match status" value="1"/>
</dbReference>
<dbReference type="Gene3D" id="3.40.50.1820">
    <property type="entry name" value="alpha/beta hydrolase"/>
    <property type="match status" value="1"/>
</dbReference>
<keyword evidence="4" id="KW-0031">Aminopeptidase</keyword>
<evidence type="ECO:0000256" key="1">
    <source>
        <dbReference type="ARBA" id="ARBA00022801"/>
    </source>
</evidence>
<dbReference type="Proteomes" id="UP000247792">
    <property type="component" value="Unassembled WGS sequence"/>
</dbReference>
<keyword evidence="1" id="KW-0378">Hydrolase</keyword>
<organism evidence="4 5">
    <name type="scientific">Undibacterium pigrum</name>
    <dbReference type="NCBI Taxonomy" id="401470"/>
    <lineage>
        <taxon>Bacteria</taxon>
        <taxon>Pseudomonadati</taxon>
        <taxon>Pseudomonadota</taxon>
        <taxon>Betaproteobacteria</taxon>
        <taxon>Burkholderiales</taxon>
        <taxon>Oxalobacteraceae</taxon>
        <taxon>Undibacterium</taxon>
    </lineage>
</organism>
<keyword evidence="4" id="KW-0645">Protease</keyword>
<dbReference type="GO" id="GO:0004177">
    <property type="term" value="F:aminopeptidase activity"/>
    <property type="evidence" value="ECO:0007669"/>
    <property type="project" value="UniProtKB-KW"/>
</dbReference>
<reference evidence="4 5" key="1">
    <citation type="submission" date="2018-05" db="EMBL/GenBank/DDBJ databases">
        <title>Genomic Encyclopedia of Type Strains, Phase IV (KMG-IV): sequencing the most valuable type-strain genomes for metagenomic binning, comparative biology and taxonomic classification.</title>
        <authorList>
            <person name="Goeker M."/>
        </authorList>
    </citation>
    <scope>NUCLEOTIDE SEQUENCE [LARGE SCALE GENOMIC DNA]</scope>
    <source>
        <strain evidence="4 5">DSM 19792</strain>
    </source>
</reference>
<keyword evidence="5" id="KW-1185">Reference proteome</keyword>
<dbReference type="Gene3D" id="2.120.10.30">
    <property type="entry name" value="TolB, C-terminal domain"/>
    <property type="match status" value="1"/>
</dbReference>
<dbReference type="EMBL" id="QJKB01000004">
    <property type="protein sequence ID" value="PXX43070.1"/>
    <property type="molecule type" value="Genomic_DNA"/>
</dbReference>
<dbReference type="Pfam" id="PF00326">
    <property type="entry name" value="Peptidase_S9"/>
    <property type="match status" value="1"/>
</dbReference>
<comment type="caution">
    <text evidence="4">The sequence shown here is derived from an EMBL/GenBank/DDBJ whole genome shotgun (WGS) entry which is preliminary data.</text>
</comment>
<feature type="signal peptide" evidence="2">
    <location>
        <begin position="1"/>
        <end position="28"/>
    </location>
</feature>
<name>A0A318J8Z7_9BURK</name>
<protein>
    <submittedName>
        <fullName evidence="4">Dipeptidyl aminopeptidase/acylaminoacyl peptidase</fullName>
    </submittedName>
</protein>
<dbReference type="AlphaFoldDB" id="A0A318J8Z7"/>
<evidence type="ECO:0000313" key="4">
    <source>
        <dbReference type="EMBL" id="PXX43070.1"/>
    </source>
</evidence>
<dbReference type="PANTHER" id="PTHR42776">
    <property type="entry name" value="SERINE PEPTIDASE S9 FAMILY MEMBER"/>
    <property type="match status" value="1"/>
</dbReference>
<sequence length="660" mass="73869">MNQMLTSLFRCISVGAIIASGLTLPAHAQNTPERIPVEKFFKNPQINEIRFSPDGKYLAMITAGSNERLNLAIMDLTSRTPKIVAQYEKSDVTFFSWVNNNRLVFGIGDRKLGAGEVYKGSGLFAVNKDGSEFRQLIETAGHSGKFRVLGPRHYFLSTTGVENSDDVFVAHGSGTRQNPTISIIKLNTLTGYNEIVQTPPNSTGFLGDINGEVRIAMTNLDDVSGVQYKDPNTKQWRKLIEYNNRTEDGFFPSFIAPDGQLYVTANQGQDTKSVYRYDLEKNNIDPTPVISAKGFDFSGRFIFNRKQNKLLGIRYDTDAPGVMWFDEKYKAIQKKIDEKLPNTSNSLTIAEGEDSSVVLVTSFSDIHPGSIFLYDTKAEQFTPIGDSLPEVDSKKMSYKDFFRIKARDGLEIPVYLTLPRNSTGKNLPMVVMVHGGPYVRGGNWGWNPQTQFLASRGYAVLEPDFRGSEGYGKNLFKSGWKQWGLAMQDDITDATKWAIEKGYADANRVCIAGASYGGYAVLMGLIKDPDLYRCGISWVGVSDINLLYDVTWSDQDGSAWQRYGMPILIGDQQKDAAQLKATSPVEQAHRLTKPLILAYGIADRRVPLIHGEKFKKAAPANAKIEWITYKEEGHGWRLLRNNVDFWTRVEKFLDENTAVK</sequence>
<keyword evidence="2" id="KW-0732">Signal</keyword>
<gene>
    <name evidence="4" type="ORF">DFR42_10471</name>
</gene>
<dbReference type="InterPro" id="IPR011042">
    <property type="entry name" value="6-blade_b-propeller_TolB-like"/>
</dbReference>
<dbReference type="GO" id="GO:0004252">
    <property type="term" value="F:serine-type endopeptidase activity"/>
    <property type="evidence" value="ECO:0007669"/>
    <property type="project" value="TreeGrafter"/>
</dbReference>
<evidence type="ECO:0000256" key="2">
    <source>
        <dbReference type="SAM" id="SignalP"/>
    </source>
</evidence>
<dbReference type="InterPro" id="IPR029058">
    <property type="entry name" value="AB_hydrolase_fold"/>
</dbReference>
<dbReference type="SUPFAM" id="SSF82171">
    <property type="entry name" value="DPP6 N-terminal domain-like"/>
    <property type="match status" value="1"/>
</dbReference>